<accession>A0A5N6WGN2</accession>
<keyword evidence="1" id="KW-0812">Transmembrane</keyword>
<keyword evidence="1" id="KW-1133">Transmembrane helix</keyword>
<protein>
    <submittedName>
        <fullName evidence="2">Uncharacterized protein</fullName>
    </submittedName>
</protein>
<sequence length="72" mass="8462">MQSRYWVLVLSSKIIYFVCSYSSLSHHPNFPMYRKSSDPAVSPYMNVHTRLYNICFLFHAISFHRSANSLLT</sequence>
<evidence type="ECO:0000256" key="1">
    <source>
        <dbReference type="SAM" id="Phobius"/>
    </source>
</evidence>
<gene>
    <name evidence="2" type="ORF">BDV41DRAFT_516496</name>
</gene>
<proteinExistence type="predicted"/>
<dbReference type="AlphaFoldDB" id="A0A5N6WGN2"/>
<dbReference type="EMBL" id="ML738292">
    <property type="protein sequence ID" value="KAE8320015.1"/>
    <property type="molecule type" value="Genomic_DNA"/>
</dbReference>
<dbReference type="Proteomes" id="UP000325433">
    <property type="component" value="Unassembled WGS sequence"/>
</dbReference>
<organism evidence="2 3">
    <name type="scientific">Aspergillus transmontanensis</name>
    <dbReference type="NCBI Taxonomy" id="1034304"/>
    <lineage>
        <taxon>Eukaryota</taxon>
        <taxon>Fungi</taxon>
        <taxon>Dikarya</taxon>
        <taxon>Ascomycota</taxon>
        <taxon>Pezizomycotina</taxon>
        <taxon>Eurotiomycetes</taxon>
        <taxon>Eurotiomycetidae</taxon>
        <taxon>Eurotiales</taxon>
        <taxon>Aspergillaceae</taxon>
        <taxon>Aspergillus</taxon>
        <taxon>Aspergillus subgen. Circumdati</taxon>
    </lineage>
</organism>
<evidence type="ECO:0000313" key="2">
    <source>
        <dbReference type="EMBL" id="KAE8320015.1"/>
    </source>
</evidence>
<feature type="transmembrane region" description="Helical" evidence="1">
    <location>
        <begin position="6"/>
        <end position="24"/>
    </location>
</feature>
<evidence type="ECO:0000313" key="3">
    <source>
        <dbReference type="Proteomes" id="UP000325433"/>
    </source>
</evidence>
<reference evidence="3" key="1">
    <citation type="submission" date="2019-04" db="EMBL/GenBank/DDBJ databases">
        <title>Friends and foes A comparative genomics studyof 23 Aspergillus species from section Flavi.</title>
        <authorList>
            <consortium name="DOE Joint Genome Institute"/>
            <person name="Kjaerbolling I."/>
            <person name="Vesth T."/>
            <person name="Frisvad J.C."/>
            <person name="Nybo J.L."/>
            <person name="Theobald S."/>
            <person name="Kildgaard S."/>
            <person name="Isbrandt T."/>
            <person name="Kuo A."/>
            <person name="Sato A."/>
            <person name="Lyhne E.K."/>
            <person name="Kogle M.E."/>
            <person name="Wiebenga A."/>
            <person name="Kun R.S."/>
            <person name="Lubbers R.J."/>
            <person name="Makela M.R."/>
            <person name="Barry K."/>
            <person name="Chovatia M."/>
            <person name="Clum A."/>
            <person name="Daum C."/>
            <person name="Haridas S."/>
            <person name="He G."/>
            <person name="LaButti K."/>
            <person name="Lipzen A."/>
            <person name="Mondo S."/>
            <person name="Riley R."/>
            <person name="Salamov A."/>
            <person name="Simmons B.A."/>
            <person name="Magnuson J.K."/>
            <person name="Henrissat B."/>
            <person name="Mortensen U.H."/>
            <person name="Larsen T.O."/>
            <person name="Devries R.P."/>
            <person name="Grigoriev I.V."/>
            <person name="Machida M."/>
            <person name="Baker S.E."/>
            <person name="Andersen M.R."/>
        </authorList>
    </citation>
    <scope>NUCLEOTIDE SEQUENCE [LARGE SCALE GENOMIC DNA]</scope>
    <source>
        <strain evidence="3">CBS 130015</strain>
    </source>
</reference>
<keyword evidence="1" id="KW-0472">Membrane</keyword>
<keyword evidence="3" id="KW-1185">Reference proteome</keyword>
<name>A0A5N6WGN2_9EURO</name>